<feature type="compositionally biased region" description="Low complexity" evidence="1">
    <location>
        <begin position="29"/>
        <end position="39"/>
    </location>
</feature>
<proteinExistence type="predicted"/>
<comment type="caution">
    <text evidence="2">The sequence shown here is derived from an EMBL/GenBank/DDBJ whole genome shotgun (WGS) entry which is preliminary data.</text>
</comment>
<evidence type="ECO:0000313" key="2">
    <source>
        <dbReference type="EMBL" id="KMZ59727.1"/>
    </source>
</evidence>
<feature type="region of interest" description="Disordered" evidence="1">
    <location>
        <begin position="1"/>
        <end position="43"/>
    </location>
</feature>
<organism evidence="2 3">
    <name type="scientific">Zostera marina</name>
    <name type="common">Eelgrass</name>
    <dbReference type="NCBI Taxonomy" id="29655"/>
    <lineage>
        <taxon>Eukaryota</taxon>
        <taxon>Viridiplantae</taxon>
        <taxon>Streptophyta</taxon>
        <taxon>Embryophyta</taxon>
        <taxon>Tracheophyta</taxon>
        <taxon>Spermatophyta</taxon>
        <taxon>Magnoliopsida</taxon>
        <taxon>Liliopsida</taxon>
        <taxon>Zosteraceae</taxon>
        <taxon>Zostera</taxon>
    </lineage>
</organism>
<evidence type="ECO:0000256" key="1">
    <source>
        <dbReference type="SAM" id="MobiDB-lite"/>
    </source>
</evidence>
<protein>
    <submittedName>
        <fullName evidence="2">Uncharacterized protein</fullName>
    </submittedName>
</protein>
<keyword evidence="3" id="KW-1185">Reference proteome</keyword>
<dbReference type="OMA" id="FHAQYEA"/>
<gene>
    <name evidence="2" type="ORF">ZOSMA_65G00590</name>
</gene>
<dbReference type="PANTHER" id="PTHR35991:SF1">
    <property type="entry name" value="CA-RESPONSIVE PROTEIN"/>
    <property type="match status" value="1"/>
</dbReference>
<sequence length="212" mass="24608">MVSTSKKRKGKKKMTDEEERSELFTPGESSSASNPERSSYTPIFKSLPGSIQTKFHAQYEAYMKAKEDKSLNPRQALDFLECLRHVQKYLSERSEQLQRRYAVRKALMVMKNAKNSNIYSLSQEVYGMEKENDKLTIDAITYNIVHDDFKHTSAYKQLLVLYEMRQEAKRSNKMKELEGEVGDISFEDLLAKEKKDSTFWTLSSGKLRTFGI</sequence>
<feature type="compositionally biased region" description="Basic residues" evidence="1">
    <location>
        <begin position="1"/>
        <end position="12"/>
    </location>
</feature>
<dbReference type="Proteomes" id="UP000036987">
    <property type="component" value="Unassembled WGS sequence"/>
</dbReference>
<dbReference type="STRING" id="29655.A0A0K9NUJ9"/>
<reference evidence="3" key="1">
    <citation type="journal article" date="2016" name="Nature">
        <title>The genome of the seagrass Zostera marina reveals angiosperm adaptation to the sea.</title>
        <authorList>
            <person name="Olsen J.L."/>
            <person name="Rouze P."/>
            <person name="Verhelst B."/>
            <person name="Lin Y.-C."/>
            <person name="Bayer T."/>
            <person name="Collen J."/>
            <person name="Dattolo E."/>
            <person name="De Paoli E."/>
            <person name="Dittami S."/>
            <person name="Maumus F."/>
            <person name="Michel G."/>
            <person name="Kersting A."/>
            <person name="Lauritano C."/>
            <person name="Lohaus R."/>
            <person name="Toepel M."/>
            <person name="Tonon T."/>
            <person name="Vanneste K."/>
            <person name="Amirebrahimi M."/>
            <person name="Brakel J."/>
            <person name="Bostroem C."/>
            <person name="Chovatia M."/>
            <person name="Grimwood J."/>
            <person name="Jenkins J.W."/>
            <person name="Jueterbock A."/>
            <person name="Mraz A."/>
            <person name="Stam W.T."/>
            <person name="Tice H."/>
            <person name="Bornberg-Bauer E."/>
            <person name="Green P.J."/>
            <person name="Pearson G.A."/>
            <person name="Procaccini G."/>
            <person name="Duarte C.M."/>
            <person name="Schmutz J."/>
            <person name="Reusch T.B.H."/>
            <person name="Van de Peer Y."/>
        </authorList>
    </citation>
    <scope>NUCLEOTIDE SEQUENCE [LARGE SCALE GENOMIC DNA]</scope>
    <source>
        <strain evidence="3">cv. Finnish</strain>
    </source>
</reference>
<dbReference type="OrthoDB" id="1925033at2759"/>
<dbReference type="EMBL" id="LFYR01001739">
    <property type="protein sequence ID" value="KMZ59727.1"/>
    <property type="molecule type" value="Genomic_DNA"/>
</dbReference>
<dbReference type="PANTHER" id="PTHR35991">
    <property type="entry name" value="CA-RESPONSIVE PROTEIN"/>
    <property type="match status" value="1"/>
</dbReference>
<accession>A0A0K9NUJ9</accession>
<name>A0A0K9NUJ9_ZOSMR</name>
<dbReference type="AlphaFoldDB" id="A0A0K9NUJ9"/>
<evidence type="ECO:0000313" key="3">
    <source>
        <dbReference type="Proteomes" id="UP000036987"/>
    </source>
</evidence>